<dbReference type="EMBL" id="LMZQ01000008">
    <property type="protein sequence ID" value="KRT15661.1"/>
    <property type="molecule type" value="Genomic_DNA"/>
</dbReference>
<protein>
    <recommendedName>
        <fullName evidence="1">HTH LytTR-type domain-containing protein</fullName>
    </recommendedName>
</protein>
<organism evidence="2 3">
    <name type="scientific">Pedobacter ginsenosidimutans</name>
    <dbReference type="NCBI Taxonomy" id="687842"/>
    <lineage>
        <taxon>Bacteria</taxon>
        <taxon>Pseudomonadati</taxon>
        <taxon>Bacteroidota</taxon>
        <taxon>Sphingobacteriia</taxon>
        <taxon>Sphingobacteriales</taxon>
        <taxon>Sphingobacteriaceae</taxon>
        <taxon>Pedobacter</taxon>
    </lineage>
</organism>
<dbReference type="RefSeq" id="WP_057932813.1">
    <property type="nucleotide sequence ID" value="NZ_LMZQ01000008.1"/>
</dbReference>
<evidence type="ECO:0000313" key="2">
    <source>
        <dbReference type="EMBL" id="KRT15661.1"/>
    </source>
</evidence>
<keyword evidence="3" id="KW-1185">Reference proteome</keyword>
<dbReference type="PANTHER" id="PTHR37299">
    <property type="entry name" value="TRANSCRIPTIONAL REGULATOR-RELATED"/>
    <property type="match status" value="1"/>
</dbReference>
<evidence type="ECO:0000259" key="1">
    <source>
        <dbReference type="PROSITE" id="PS50930"/>
    </source>
</evidence>
<sequence>MLSTQNSAQKLIISNSDYIHVVQFDEIVFCQSDGCYTHINLHNGQKHTLAKSLSKICTQLSSNQFIRISQTYLINKTFVNKIDRKKKNLYLLDRITVPFTISLKNLMELISDSIHPKINLTDADNG</sequence>
<dbReference type="AlphaFoldDB" id="A0A0T5VPC5"/>
<dbReference type="GO" id="GO:0000156">
    <property type="term" value="F:phosphorelay response regulator activity"/>
    <property type="evidence" value="ECO:0007669"/>
    <property type="project" value="InterPro"/>
</dbReference>
<comment type="caution">
    <text evidence="2">The sequence shown here is derived from an EMBL/GenBank/DDBJ whole genome shotgun (WGS) entry which is preliminary data.</text>
</comment>
<gene>
    <name evidence="2" type="ORF">ASU31_13430</name>
</gene>
<proteinExistence type="predicted"/>
<dbReference type="STRING" id="687842.ASU31_13430"/>
<dbReference type="Gene3D" id="2.40.50.1020">
    <property type="entry name" value="LytTr DNA-binding domain"/>
    <property type="match status" value="1"/>
</dbReference>
<accession>A0A0T5VPC5</accession>
<feature type="domain" description="HTH LytTR-type" evidence="1">
    <location>
        <begin position="11"/>
        <end position="112"/>
    </location>
</feature>
<dbReference type="Pfam" id="PF04397">
    <property type="entry name" value="LytTR"/>
    <property type="match status" value="1"/>
</dbReference>
<reference evidence="2 3" key="1">
    <citation type="submission" date="2015-11" db="EMBL/GenBank/DDBJ databases">
        <title>Sequence of Pedobacter ginsenosidimutans.</title>
        <authorList>
            <person name="Carson E."/>
            <person name="Keyser V."/>
            <person name="Newman J."/>
            <person name="Miller J."/>
        </authorList>
    </citation>
    <scope>NUCLEOTIDE SEQUENCE [LARGE SCALE GENOMIC DNA]</scope>
    <source>
        <strain evidence="2 3">KACC 14530</strain>
    </source>
</reference>
<dbReference type="OrthoDB" id="2168082at2"/>
<dbReference type="InterPro" id="IPR007492">
    <property type="entry name" value="LytTR_DNA-bd_dom"/>
</dbReference>
<dbReference type="PROSITE" id="PS50930">
    <property type="entry name" value="HTH_LYTTR"/>
    <property type="match status" value="1"/>
</dbReference>
<dbReference type="GO" id="GO:0003677">
    <property type="term" value="F:DNA binding"/>
    <property type="evidence" value="ECO:0007669"/>
    <property type="project" value="InterPro"/>
</dbReference>
<dbReference type="Proteomes" id="UP000051950">
    <property type="component" value="Unassembled WGS sequence"/>
</dbReference>
<evidence type="ECO:0000313" key="3">
    <source>
        <dbReference type="Proteomes" id="UP000051950"/>
    </source>
</evidence>
<dbReference type="SMART" id="SM00850">
    <property type="entry name" value="LytTR"/>
    <property type="match status" value="1"/>
</dbReference>
<dbReference type="InterPro" id="IPR046947">
    <property type="entry name" value="LytR-like"/>
</dbReference>
<name>A0A0T5VPC5_9SPHI</name>
<dbReference type="PANTHER" id="PTHR37299:SF1">
    <property type="entry name" value="STAGE 0 SPORULATION PROTEIN A HOMOLOG"/>
    <property type="match status" value="1"/>
</dbReference>